<dbReference type="SUPFAM" id="SSF52283">
    <property type="entry name" value="Formate/glycerate dehydrogenase catalytic domain-like"/>
    <property type="match status" value="1"/>
</dbReference>
<comment type="caution">
    <text evidence="7">The sequence shown here is derived from an EMBL/GenBank/DDBJ whole genome shotgun (WGS) entry which is preliminary data.</text>
</comment>
<keyword evidence="2 4" id="KW-0560">Oxidoreductase</keyword>
<evidence type="ECO:0000256" key="3">
    <source>
        <dbReference type="ARBA" id="ARBA00023027"/>
    </source>
</evidence>
<dbReference type="Pfam" id="PF00389">
    <property type="entry name" value="2-Hacid_dh"/>
    <property type="match status" value="1"/>
</dbReference>
<dbReference type="PANTHER" id="PTHR43333:SF1">
    <property type="entry name" value="D-ISOMER SPECIFIC 2-HYDROXYACID DEHYDROGENASE NAD-BINDING DOMAIN-CONTAINING PROTEIN"/>
    <property type="match status" value="1"/>
</dbReference>
<evidence type="ECO:0000313" key="8">
    <source>
        <dbReference type="Proteomes" id="UP000322524"/>
    </source>
</evidence>
<dbReference type="GO" id="GO:0016616">
    <property type="term" value="F:oxidoreductase activity, acting on the CH-OH group of donors, NAD or NADP as acceptor"/>
    <property type="evidence" value="ECO:0007669"/>
    <property type="project" value="InterPro"/>
</dbReference>
<evidence type="ECO:0000256" key="2">
    <source>
        <dbReference type="ARBA" id="ARBA00023002"/>
    </source>
</evidence>
<evidence type="ECO:0000313" key="7">
    <source>
        <dbReference type="EMBL" id="TYS70874.1"/>
    </source>
</evidence>
<dbReference type="AlphaFoldDB" id="A0A5D4T9U3"/>
<gene>
    <name evidence="7" type="ORF">FZC76_02965</name>
</gene>
<dbReference type="EMBL" id="VTEV01000001">
    <property type="protein sequence ID" value="TYS70874.1"/>
    <property type="molecule type" value="Genomic_DNA"/>
</dbReference>
<dbReference type="RefSeq" id="WP_148986775.1">
    <property type="nucleotide sequence ID" value="NZ_VTEV01000001.1"/>
</dbReference>
<accession>A0A5D4T9U3</accession>
<evidence type="ECO:0000259" key="6">
    <source>
        <dbReference type="Pfam" id="PF02826"/>
    </source>
</evidence>
<evidence type="ECO:0000256" key="1">
    <source>
        <dbReference type="ARBA" id="ARBA00005854"/>
    </source>
</evidence>
<dbReference type="InterPro" id="IPR036291">
    <property type="entry name" value="NAD(P)-bd_dom_sf"/>
</dbReference>
<reference evidence="7 8" key="1">
    <citation type="submission" date="2019-08" db="EMBL/GenBank/DDBJ databases">
        <title>Bacillus genomes from the desert of Cuatro Cienegas, Coahuila.</title>
        <authorList>
            <person name="Olmedo-Alvarez G."/>
        </authorList>
    </citation>
    <scope>NUCLEOTIDE SEQUENCE [LARGE SCALE GENOMIC DNA]</scope>
    <source>
        <strain evidence="7 8">CH28_1T</strain>
    </source>
</reference>
<evidence type="ECO:0000256" key="4">
    <source>
        <dbReference type="RuleBase" id="RU003719"/>
    </source>
</evidence>
<comment type="similarity">
    <text evidence="1 4">Belongs to the D-isomer specific 2-hydroxyacid dehydrogenase family.</text>
</comment>
<sequence length="320" mass="36074">MTNRIMLITQNIGDAYTQQIKEIAPDFEVIVGKDKEIWGPHVKDAEIIVGWKKELDNLSLGAGSHLKWIQSWSAGVNSMPLSTLSENGIILTSANGVHAYPISETIFALMLGLTRKIHTYVKQQQQKVWHHAQMNLEIHEKTIGIIGVGEIGRETAKIAKAFRMNVLGVRHSGKPSDYVDEMYTPDRLHEVLPKCDYVVVTLPLTEETEGMFGREEFNRMKKSAFLINIGRGEVIVENELVHALQGNVIAGAGLDVFINEPLNENSPLWDMNNVIITPHTSGSTEYYSKRVIEDIFIPNLKHYIKNEKPLINVVDYKKGY</sequence>
<dbReference type="PROSITE" id="PS00671">
    <property type="entry name" value="D_2_HYDROXYACID_DH_3"/>
    <property type="match status" value="1"/>
</dbReference>
<dbReference type="STRING" id="79883.GCA_001636495_03312"/>
<keyword evidence="3" id="KW-0520">NAD</keyword>
<dbReference type="FunFam" id="3.40.50.720:FF:000363">
    <property type="entry name" value="D-isomer specific 2-hydroxyacid dehydrogenase"/>
    <property type="match status" value="1"/>
</dbReference>
<dbReference type="PANTHER" id="PTHR43333">
    <property type="entry name" value="2-HACID_DH_C DOMAIN-CONTAINING PROTEIN"/>
    <property type="match status" value="1"/>
</dbReference>
<dbReference type="Pfam" id="PF02826">
    <property type="entry name" value="2-Hacid_dh_C"/>
    <property type="match status" value="1"/>
</dbReference>
<feature type="domain" description="D-isomer specific 2-hydroxyacid dehydrogenase catalytic" evidence="5">
    <location>
        <begin position="7"/>
        <end position="313"/>
    </location>
</feature>
<proteinExistence type="inferred from homology"/>
<dbReference type="Proteomes" id="UP000322524">
    <property type="component" value="Unassembled WGS sequence"/>
</dbReference>
<name>A0A5D4T9U3_9BACI</name>
<feature type="domain" description="D-isomer specific 2-hydroxyacid dehydrogenase NAD-binding" evidence="6">
    <location>
        <begin position="107"/>
        <end position="281"/>
    </location>
</feature>
<evidence type="ECO:0000259" key="5">
    <source>
        <dbReference type="Pfam" id="PF00389"/>
    </source>
</evidence>
<protein>
    <submittedName>
        <fullName evidence="7">D-2-hydroxyacid dehydrogenase</fullName>
    </submittedName>
</protein>
<dbReference type="SUPFAM" id="SSF51735">
    <property type="entry name" value="NAD(P)-binding Rossmann-fold domains"/>
    <property type="match status" value="1"/>
</dbReference>
<dbReference type="CDD" id="cd05300">
    <property type="entry name" value="2-Hacid_dh_1"/>
    <property type="match status" value="1"/>
</dbReference>
<dbReference type="Gene3D" id="3.40.50.720">
    <property type="entry name" value="NAD(P)-binding Rossmann-like Domain"/>
    <property type="match status" value="2"/>
</dbReference>
<dbReference type="InterPro" id="IPR006139">
    <property type="entry name" value="D-isomer_2_OHA_DH_cat_dom"/>
</dbReference>
<dbReference type="InterPro" id="IPR029753">
    <property type="entry name" value="D-isomer_DH_CS"/>
</dbReference>
<dbReference type="GO" id="GO:0051287">
    <property type="term" value="F:NAD binding"/>
    <property type="evidence" value="ECO:0007669"/>
    <property type="project" value="InterPro"/>
</dbReference>
<organism evidence="7 8">
    <name type="scientific">Sutcliffiella horikoshii</name>
    <dbReference type="NCBI Taxonomy" id="79883"/>
    <lineage>
        <taxon>Bacteria</taxon>
        <taxon>Bacillati</taxon>
        <taxon>Bacillota</taxon>
        <taxon>Bacilli</taxon>
        <taxon>Bacillales</taxon>
        <taxon>Bacillaceae</taxon>
        <taxon>Sutcliffiella</taxon>
    </lineage>
</organism>
<dbReference type="OrthoDB" id="9805416at2"/>
<dbReference type="InterPro" id="IPR006140">
    <property type="entry name" value="D-isomer_DH_NAD-bd"/>
</dbReference>